<keyword evidence="3" id="KW-1185">Reference proteome</keyword>
<dbReference type="EMBL" id="JAGTJJ010000012">
    <property type="protein sequence ID" value="MDC3983245.1"/>
    <property type="molecule type" value="Genomic_DNA"/>
</dbReference>
<dbReference type="EMBL" id="JAGTJJ010000026">
    <property type="protein sequence ID" value="MDC3985175.1"/>
    <property type="molecule type" value="Genomic_DNA"/>
</dbReference>
<dbReference type="RefSeq" id="WP_272421062.1">
    <property type="nucleotide sequence ID" value="NZ_JAGTJJ010000012.1"/>
</dbReference>
<reference evidence="2 3" key="1">
    <citation type="submission" date="2021-04" db="EMBL/GenBank/DDBJ databases">
        <title>Genome analysis of Polyangium sp.</title>
        <authorList>
            <person name="Li Y."/>
            <person name="Wang J."/>
        </authorList>
    </citation>
    <scope>NUCLEOTIDE SEQUENCE [LARGE SCALE GENOMIC DNA]</scope>
    <source>
        <strain evidence="2 3">SDU14</strain>
    </source>
</reference>
<accession>A0A9X4AWB7</accession>
<evidence type="ECO:0000313" key="1">
    <source>
        <dbReference type="EMBL" id="MDC3983245.1"/>
    </source>
</evidence>
<proteinExistence type="predicted"/>
<gene>
    <name evidence="1" type="ORF">KEG57_22220</name>
    <name evidence="2" type="ORF">KEG57_32155</name>
</gene>
<organism evidence="2 3">
    <name type="scientific">Polyangium jinanense</name>
    <dbReference type="NCBI Taxonomy" id="2829994"/>
    <lineage>
        <taxon>Bacteria</taxon>
        <taxon>Pseudomonadati</taxon>
        <taxon>Myxococcota</taxon>
        <taxon>Polyangia</taxon>
        <taxon>Polyangiales</taxon>
        <taxon>Polyangiaceae</taxon>
        <taxon>Polyangium</taxon>
    </lineage>
</organism>
<dbReference type="AlphaFoldDB" id="A0A9X4AWB7"/>
<dbReference type="Proteomes" id="UP001151081">
    <property type="component" value="Unassembled WGS sequence"/>
</dbReference>
<evidence type="ECO:0000313" key="3">
    <source>
        <dbReference type="Proteomes" id="UP001151081"/>
    </source>
</evidence>
<protein>
    <submittedName>
        <fullName evidence="2">Uncharacterized protein</fullName>
    </submittedName>
</protein>
<comment type="caution">
    <text evidence="2">The sequence shown here is derived from an EMBL/GenBank/DDBJ whole genome shotgun (WGS) entry which is preliminary data.</text>
</comment>
<sequence>MTEPDRSTLLRALEVVEGVGSPREAWSRLTEAGLLGPKPAWVARRMFTPAWRRTISEYCESPALDEVPQTLHACLSLAASSQGFATAEALAQEVAVRWPRWVEEGVREPWTLVWQVAPEGSLEDAGEIEGGWFEALARALFLHAPDAPARDNAPPPRPATFEALRAQHRELAGVLRRNMQAASSVKLPACPLDPAEELAARGYALGDVWLHGDWDGPTIVLLAPSIPEIPAVTEAERRYLWSRCRCPTPMVDALAATSARAELAEALLALSRSIPWRELYVEGVRSPFSRHKEPSAEERALGERIADESVSELRWIATLLQSPDEGATSEFQEFWDNLHAGAVQETELASRFCKALRERWPAPPATATCDALRPYVTL</sequence>
<name>A0A9X4AWB7_9BACT</name>
<evidence type="ECO:0000313" key="2">
    <source>
        <dbReference type="EMBL" id="MDC3985175.1"/>
    </source>
</evidence>